<dbReference type="Proteomes" id="UP000239366">
    <property type="component" value="Unassembled WGS sequence"/>
</dbReference>
<dbReference type="SUPFAM" id="SSF158682">
    <property type="entry name" value="TerB-like"/>
    <property type="match status" value="1"/>
</dbReference>
<dbReference type="OrthoDB" id="1494689at2"/>
<gene>
    <name evidence="2" type="ORF">BST99_05595</name>
</gene>
<evidence type="ECO:0000259" key="1">
    <source>
        <dbReference type="Pfam" id="PF05099"/>
    </source>
</evidence>
<dbReference type="RefSeq" id="WP_105000925.1">
    <property type="nucleotide sequence ID" value="NZ_MQVX01000001.1"/>
</dbReference>
<name>A0A2S7T6H1_9FLAO</name>
<proteinExistence type="predicted"/>
<dbReference type="EMBL" id="MQVX01000001">
    <property type="protein sequence ID" value="PQJ15274.1"/>
    <property type="molecule type" value="Genomic_DNA"/>
</dbReference>
<dbReference type="Gene3D" id="1.10.3680.10">
    <property type="entry name" value="TerB-like"/>
    <property type="match status" value="1"/>
</dbReference>
<comment type="caution">
    <text evidence="2">The sequence shown here is derived from an EMBL/GenBank/DDBJ whole genome shotgun (WGS) entry which is preliminary data.</text>
</comment>
<dbReference type="Pfam" id="PF05099">
    <property type="entry name" value="TerB"/>
    <property type="match status" value="1"/>
</dbReference>
<organism evidence="2 3">
    <name type="scientific">Aureicoccus marinus</name>
    <dbReference type="NCBI Taxonomy" id="754435"/>
    <lineage>
        <taxon>Bacteria</taxon>
        <taxon>Pseudomonadati</taxon>
        <taxon>Bacteroidota</taxon>
        <taxon>Flavobacteriia</taxon>
        <taxon>Flavobacteriales</taxon>
        <taxon>Flavobacteriaceae</taxon>
        <taxon>Aureicoccus</taxon>
    </lineage>
</organism>
<dbReference type="AlphaFoldDB" id="A0A2S7T6H1"/>
<keyword evidence="3" id="KW-1185">Reference proteome</keyword>
<dbReference type="InterPro" id="IPR029024">
    <property type="entry name" value="TerB-like"/>
</dbReference>
<protein>
    <recommendedName>
        <fullName evidence="1">Co-chaperone DjlA N-terminal domain-containing protein</fullName>
    </recommendedName>
</protein>
<evidence type="ECO:0000313" key="2">
    <source>
        <dbReference type="EMBL" id="PQJ15274.1"/>
    </source>
</evidence>
<accession>A0A2S7T6H1</accession>
<sequence>MSEYHFRKEPNDDELKRRFQNSFSLEQKIAILGSLISMAFADGDGSDDEAEIAAIAAELLGLDLKEKDVHRYMADPLYYLEQLKVLNEEQKKWYVRLLHLMIVADGKIEIRELDKLLEFLEVIGIDEATYKRYMEEDQ</sequence>
<dbReference type="InterPro" id="IPR007791">
    <property type="entry name" value="DjlA_N"/>
</dbReference>
<reference evidence="3" key="1">
    <citation type="submission" date="2016-11" db="EMBL/GenBank/DDBJ databases">
        <title>Trade-off between light-utilization and light-protection in marine flavobacteria.</title>
        <authorList>
            <person name="Kumagai Y."/>
            <person name="Yoshizawa S."/>
            <person name="Kogure K."/>
        </authorList>
    </citation>
    <scope>NUCLEOTIDE SEQUENCE [LARGE SCALE GENOMIC DNA]</scope>
    <source>
        <strain evidence="3">SG-18</strain>
    </source>
</reference>
<feature type="domain" description="Co-chaperone DjlA N-terminal" evidence="1">
    <location>
        <begin position="13"/>
        <end position="65"/>
    </location>
</feature>
<evidence type="ECO:0000313" key="3">
    <source>
        <dbReference type="Proteomes" id="UP000239366"/>
    </source>
</evidence>